<dbReference type="SMART" id="SM00220">
    <property type="entry name" value="S_TKc"/>
    <property type="match status" value="1"/>
</dbReference>
<comment type="caution">
    <text evidence="7">The sequence shown here is derived from an EMBL/GenBank/DDBJ whole genome shotgun (WGS) entry which is preliminary data.</text>
</comment>
<dbReference type="EMBL" id="JAQNDM010000002">
    <property type="protein sequence ID" value="MDC0711286.1"/>
    <property type="molecule type" value="Genomic_DNA"/>
</dbReference>
<gene>
    <name evidence="7" type="ORF">POL68_22645</name>
</gene>
<feature type="domain" description="Protein kinase" evidence="6">
    <location>
        <begin position="18"/>
        <end position="287"/>
    </location>
</feature>
<keyword evidence="8" id="KW-1185">Reference proteome</keyword>
<keyword evidence="3 7" id="KW-0418">Kinase</keyword>
<feature type="region of interest" description="Disordered" evidence="5">
    <location>
        <begin position="374"/>
        <end position="402"/>
    </location>
</feature>
<dbReference type="InterPro" id="IPR000719">
    <property type="entry name" value="Prot_kinase_dom"/>
</dbReference>
<dbReference type="Pfam" id="PF00069">
    <property type="entry name" value="Pkinase"/>
    <property type="match status" value="1"/>
</dbReference>
<protein>
    <submittedName>
        <fullName evidence="7">Serine/threonine-protein kinase</fullName>
    </submittedName>
</protein>
<dbReference type="Gene3D" id="3.30.200.20">
    <property type="entry name" value="Phosphorylase Kinase, domain 1"/>
    <property type="match status" value="1"/>
</dbReference>
<proteinExistence type="predicted"/>
<evidence type="ECO:0000313" key="8">
    <source>
        <dbReference type="Proteomes" id="UP001221838"/>
    </source>
</evidence>
<dbReference type="InterPro" id="IPR011009">
    <property type="entry name" value="Kinase-like_dom_sf"/>
</dbReference>
<dbReference type="PROSITE" id="PS50011">
    <property type="entry name" value="PROTEIN_KINASE_DOM"/>
    <property type="match status" value="1"/>
</dbReference>
<dbReference type="RefSeq" id="WP_272141242.1">
    <property type="nucleotide sequence ID" value="NZ_JAQNDM010000002.1"/>
</dbReference>
<dbReference type="GO" id="GO:0016301">
    <property type="term" value="F:kinase activity"/>
    <property type="evidence" value="ECO:0007669"/>
    <property type="project" value="UniProtKB-KW"/>
</dbReference>
<dbReference type="PANTHER" id="PTHR43289:SF30">
    <property type="entry name" value="NON-SPECIFIC SERINE_THREONINE PROTEIN KINASE"/>
    <property type="match status" value="1"/>
</dbReference>
<evidence type="ECO:0000256" key="1">
    <source>
        <dbReference type="ARBA" id="ARBA00022679"/>
    </source>
</evidence>
<name>A0ABT5DG00_9BACT</name>
<keyword evidence="4" id="KW-0067">ATP-binding</keyword>
<evidence type="ECO:0000259" key="6">
    <source>
        <dbReference type="PROSITE" id="PS50011"/>
    </source>
</evidence>
<dbReference type="Proteomes" id="UP001221838">
    <property type="component" value="Unassembled WGS sequence"/>
</dbReference>
<keyword evidence="1" id="KW-0808">Transferase</keyword>
<evidence type="ECO:0000256" key="4">
    <source>
        <dbReference type="ARBA" id="ARBA00022840"/>
    </source>
</evidence>
<feature type="region of interest" description="Disordered" evidence="5">
    <location>
        <begin position="290"/>
        <end position="318"/>
    </location>
</feature>
<dbReference type="SUPFAM" id="SSF56112">
    <property type="entry name" value="Protein kinase-like (PK-like)"/>
    <property type="match status" value="1"/>
</dbReference>
<reference evidence="7 8" key="1">
    <citation type="submission" date="2022-11" db="EMBL/GenBank/DDBJ databases">
        <title>Minimal conservation of predation-associated metabolite biosynthetic gene clusters underscores biosynthetic potential of Myxococcota including descriptions for ten novel species: Archangium lansinium sp. nov., Myxococcus landrumus sp. nov., Nannocystis bai.</title>
        <authorList>
            <person name="Ahearne A."/>
            <person name="Stevens C."/>
            <person name="Dowd S."/>
        </authorList>
    </citation>
    <scope>NUCLEOTIDE SEQUENCE [LARGE SCALE GENOMIC DNA]</scope>
    <source>
        <strain evidence="7 8">NCWAL01</strain>
    </source>
</reference>
<evidence type="ECO:0000256" key="5">
    <source>
        <dbReference type="SAM" id="MobiDB-lite"/>
    </source>
</evidence>
<dbReference type="Gene3D" id="1.10.510.10">
    <property type="entry name" value="Transferase(Phosphotransferase) domain 1"/>
    <property type="match status" value="1"/>
</dbReference>
<evidence type="ECO:0000256" key="2">
    <source>
        <dbReference type="ARBA" id="ARBA00022741"/>
    </source>
</evidence>
<dbReference type="PANTHER" id="PTHR43289">
    <property type="entry name" value="MITOGEN-ACTIVATED PROTEIN KINASE KINASE KINASE 20-RELATED"/>
    <property type="match status" value="1"/>
</dbReference>
<accession>A0ABT5DG00</accession>
<dbReference type="CDD" id="cd14014">
    <property type="entry name" value="STKc_PknB_like"/>
    <property type="match status" value="1"/>
</dbReference>
<organism evidence="7 8">
    <name type="scientific">Stigmatella ashevillensis</name>
    <dbReference type="NCBI Taxonomy" id="2995309"/>
    <lineage>
        <taxon>Bacteria</taxon>
        <taxon>Pseudomonadati</taxon>
        <taxon>Myxococcota</taxon>
        <taxon>Myxococcia</taxon>
        <taxon>Myxococcales</taxon>
        <taxon>Cystobacterineae</taxon>
        <taxon>Archangiaceae</taxon>
        <taxon>Stigmatella</taxon>
    </lineage>
</organism>
<evidence type="ECO:0000256" key="3">
    <source>
        <dbReference type="ARBA" id="ARBA00022777"/>
    </source>
</evidence>
<sequence length="450" mass="48407">MDALSPEALPSGTLIGSWVVEGCAGYGTYGVVYRAHREGHTEPVALKLARHPNDERFAREAELLTRIQHPGVPRFLDGGTWTGGRTRDKYPYLVMQWVEGLRLYAWANQHPLVSPQVPRVLAQVARALEATHACQGLHRDVKGDNILVTPSGRAFLMDFGCGTWAGAASLTDGILAPGTKLYRSPQALRFQWKHRRAPTAHYPATPADDVYALGVTAYHLCTGIYPPLATAPSILEDDARDTQEALVPPGRLTPLRPELEALILRMLSDHPQDRGNAAELAAAMEALVATTEPEPGPPVSQSLPTVPSEDTGPPAPLPHSSGRWPFVLFPLAAVLLIFISGSLNIEGARYPPSGMSDGGTGGVADAAVADIPASSEPKDAEPNRLSLDIPQEPLPGQRRPPCLRSQSNIRGGCWMELKAAPPCEEGSYAWKEACYSPVLAPPRPSTSDRP</sequence>
<keyword evidence="2" id="KW-0547">Nucleotide-binding</keyword>
<evidence type="ECO:0000313" key="7">
    <source>
        <dbReference type="EMBL" id="MDC0711286.1"/>
    </source>
</evidence>